<keyword evidence="5" id="KW-0378">Hydrolase</keyword>
<reference evidence="5 6" key="1">
    <citation type="submission" date="2018-08" db="EMBL/GenBank/DDBJ databases">
        <title>Vibrio isolated from the Eastern China Marginal Seas.</title>
        <authorList>
            <person name="Li Y."/>
        </authorList>
    </citation>
    <scope>NUCLEOTIDE SEQUENCE [LARGE SCALE GENOMIC DNA]</scope>
    <source>
        <strain evidence="5 6">BEI233</strain>
    </source>
</reference>
<dbReference type="SUPFAM" id="SSF116734">
    <property type="entry name" value="DNA methylase specificity domain"/>
    <property type="match status" value="2"/>
</dbReference>
<sequence>MNDSNFWQTYALTDLAHYHNGYAFKPDDWRAEGTKIIRIEQLNKPNGRYDYFSGDYPSVNHIEDGDLIFSWSATLKVAIWKHGCGVLNQHLFRVDEKEGFDKHFLYYLLDFHMDALSGGSHGSTMKHIKRGELQTYKVKVPPLPVQKRIAQILISLDNQIDATQALIDKYTAIKQGMMADLFSRGIDPETKAIRPTFEEAPELYHKTPLGMLPKGWDAIELENLLDDVATPMRSGPFGSALLKEELVSEGIPLLGIDNIFVERFKARYKRFVTERKFRELSRYAVRERDVVITIMGTVGRSCVIPESIGLALSSKHLWTMTFDKEQILPELVCWQLNHSPWAESWFRRESQGGVMDAIQSQTLKKLKLVVPPPAEQNAIYERYENLNNHIEVNQTSLDKLKLQKAGLMQDLLTGKVPVPA</sequence>
<evidence type="ECO:0000313" key="6">
    <source>
        <dbReference type="Proteomes" id="UP000273252"/>
    </source>
</evidence>
<evidence type="ECO:0000256" key="1">
    <source>
        <dbReference type="ARBA" id="ARBA00010923"/>
    </source>
</evidence>
<feature type="domain" description="Type I restriction modification DNA specificity" evidence="4">
    <location>
        <begin position="7"/>
        <end position="168"/>
    </location>
</feature>
<evidence type="ECO:0000313" key="5">
    <source>
        <dbReference type="EMBL" id="RJX73707.1"/>
    </source>
</evidence>
<evidence type="ECO:0000256" key="3">
    <source>
        <dbReference type="ARBA" id="ARBA00023125"/>
    </source>
</evidence>
<dbReference type="EMBL" id="QVMU01000003">
    <property type="protein sequence ID" value="RJX73707.1"/>
    <property type="molecule type" value="Genomic_DNA"/>
</dbReference>
<dbReference type="OrthoDB" id="9798929at2"/>
<keyword evidence="3" id="KW-0238">DNA-binding</keyword>
<proteinExistence type="inferred from homology"/>
<feature type="domain" description="Type I restriction modification DNA specificity" evidence="4">
    <location>
        <begin position="279"/>
        <end position="401"/>
    </location>
</feature>
<name>A0A3A6QY16_9VIBR</name>
<organism evidence="5 6">
    <name type="scientific">Vibrio sinensis</name>
    <dbReference type="NCBI Taxonomy" id="2302434"/>
    <lineage>
        <taxon>Bacteria</taxon>
        <taxon>Pseudomonadati</taxon>
        <taxon>Pseudomonadota</taxon>
        <taxon>Gammaproteobacteria</taxon>
        <taxon>Vibrionales</taxon>
        <taxon>Vibrionaceae</taxon>
        <taxon>Vibrio</taxon>
    </lineage>
</organism>
<keyword evidence="6" id="KW-1185">Reference proteome</keyword>
<dbReference type="InterPro" id="IPR044946">
    <property type="entry name" value="Restrct_endonuc_typeI_TRD_sf"/>
</dbReference>
<dbReference type="GO" id="GO:0004519">
    <property type="term" value="F:endonuclease activity"/>
    <property type="evidence" value="ECO:0007669"/>
    <property type="project" value="UniProtKB-KW"/>
</dbReference>
<dbReference type="Gene3D" id="3.90.220.20">
    <property type="entry name" value="DNA methylase specificity domains"/>
    <property type="match status" value="2"/>
</dbReference>
<dbReference type="CDD" id="cd17254">
    <property type="entry name" value="RMtype1_S_FclI-TRD1-CR1_like"/>
    <property type="match status" value="1"/>
</dbReference>
<dbReference type="InterPro" id="IPR052021">
    <property type="entry name" value="Type-I_RS_S_subunit"/>
</dbReference>
<keyword evidence="5" id="KW-0255">Endonuclease</keyword>
<dbReference type="GO" id="GO:0009307">
    <property type="term" value="P:DNA restriction-modification system"/>
    <property type="evidence" value="ECO:0007669"/>
    <property type="project" value="UniProtKB-KW"/>
</dbReference>
<evidence type="ECO:0000256" key="2">
    <source>
        <dbReference type="ARBA" id="ARBA00022747"/>
    </source>
</evidence>
<comment type="similarity">
    <text evidence="1">Belongs to the type-I restriction system S methylase family.</text>
</comment>
<dbReference type="AlphaFoldDB" id="A0A3A6QY16"/>
<dbReference type="Pfam" id="PF01420">
    <property type="entry name" value="Methylase_S"/>
    <property type="match status" value="2"/>
</dbReference>
<gene>
    <name evidence="5" type="ORF">DZ860_05620</name>
</gene>
<dbReference type="GO" id="GO:0003677">
    <property type="term" value="F:DNA binding"/>
    <property type="evidence" value="ECO:0007669"/>
    <property type="project" value="UniProtKB-KW"/>
</dbReference>
<dbReference type="Proteomes" id="UP000273252">
    <property type="component" value="Unassembled WGS sequence"/>
</dbReference>
<protein>
    <submittedName>
        <fullName evidence="5">Restriction endonuclease subunit S</fullName>
    </submittedName>
</protein>
<dbReference type="PANTHER" id="PTHR30408">
    <property type="entry name" value="TYPE-1 RESTRICTION ENZYME ECOKI SPECIFICITY PROTEIN"/>
    <property type="match status" value="1"/>
</dbReference>
<dbReference type="PANTHER" id="PTHR30408:SF12">
    <property type="entry name" value="TYPE I RESTRICTION ENZYME MJAVIII SPECIFICITY SUBUNIT"/>
    <property type="match status" value="1"/>
</dbReference>
<dbReference type="RefSeq" id="WP_120029948.1">
    <property type="nucleotide sequence ID" value="NZ_QVMU01000003.1"/>
</dbReference>
<dbReference type="Gene3D" id="1.10.287.1120">
    <property type="entry name" value="Bipartite methylase S protein"/>
    <property type="match status" value="1"/>
</dbReference>
<keyword evidence="2" id="KW-0680">Restriction system</keyword>
<dbReference type="InterPro" id="IPR000055">
    <property type="entry name" value="Restrct_endonuc_typeI_TRD"/>
</dbReference>
<keyword evidence="5" id="KW-0540">Nuclease</keyword>
<comment type="caution">
    <text evidence="5">The sequence shown here is derived from an EMBL/GenBank/DDBJ whole genome shotgun (WGS) entry which is preliminary data.</text>
</comment>
<accession>A0A3A6QY16</accession>
<evidence type="ECO:0000259" key="4">
    <source>
        <dbReference type="Pfam" id="PF01420"/>
    </source>
</evidence>